<dbReference type="PANTHER" id="PTHR21716">
    <property type="entry name" value="TRANSMEMBRANE PROTEIN"/>
    <property type="match status" value="1"/>
</dbReference>
<dbReference type="RefSeq" id="WP_115571049.1">
    <property type="nucleotide sequence ID" value="NZ_NXLT01000003.1"/>
</dbReference>
<comment type="subcellular location">
    <subcellularLocation>
        <location evidence="1">Membrane</location>
        <topology evidence="1">Multi-pass membrane protein</topology>
    </subcellularLocation>
</comment>
<name>A0A3D8IQ69_9HELI</name>
<evidence type="ECO:0000256" key="6">
    <source>
        <dbReference type="SAM" id="Phobius"/>
    </source>
</evidence>
<keyword evidence="5 6" id="KW-0472">Membrane</keyword>
<evidence type="ECO:0000256" key="1">
    <source>
        <dbReference type="ARBA" id="ARBA00004141"/>
    </source>
</evidence>
<evidence type="ECO:0000256" key="3">
    <source>
        <dbReference type="ARBA" id="ARBA00022692"/>
    </source>
</evidence>
<dbReference type="EMBL" id="NXLT01000003">
    <property type="protein sequence ID" value="RDU67332.1"/>
    <property type="molecule type" value="Genomic_DNA"/>
</dbReference>
<dbReference type="AlphaFoldDB" id="A0A3D8IQ69"/>
<sequence>MKGIYFFWLVFCVTLYWIYYLYNAFLMNLLVALLLCMATFGLKNILLKYLKYEVLAAFFSTVILVLILIVPVVFVFNSLITLIQGADLAGFNTIIDALKNELLEWSSAIPELQPRLKDALGKISGSEIFSYILNFSSIVGRRSLEFIIDTGFIVVFLFFFYFYGVRLYNYILSLIPFEKQQVQSIFDEVLGVLKVVCYTSVLNVVLQGVSFGIAIAFFGYDGLFFGVLYGFCSLIPVVGGTLVWLPLACYELYLGEYNVALFIALYSMIFIAFVIDNLIKPLIIKVMTTKILKTSLQINEMLIFFAILAGLSAFGFWGIVLGPIITALFIALLRVYKKIIFPFREDFKHYAMKN</sequence>
<evidence type="ECO:0000256" key="5">
    <source>
        <dbReference type="ARBA" id="ARBA00023136"/>
    </source>
</evidence>
<evidence type="ECO:0000313" key="8">
    <source>
        <dbReference type="Proteomes" id="UP000256514"/>
    </source>
</evidence>
<keyword evidence="3 6" id="KW-0812">Transmembrane</keyword>
<proteinExistence type="inferred from homology"/>
<keyword evidence="8" id="KW-1185">Reference proteome</keyword>
<comment type="caution">
    <text evidence="7">The sequence shown here is derived from an EMBL/GenBank/DDBJ whole genome shotgun (WGS) entry which is preliminary data.</text>
</comment>
<feature type="transmembrane region" description="Helical" evidence="6">
    <location>
        <begin position="259"/>
        <end position="279"/>
    </location>
</feature>
<gene>
    <name evidence="7" type="ORF">CQA54_05015</name>
</gene>
<accession>A0A3D8IQ69</accession>
<protein>
    <submittedName>
        <fullName evidence="7">AI-2E family transporter</fullName>
    </submittedName>
</protein>
<evidence type="ECO:0000256" key="2">
    <source>
        <dbReference type="ARBA" id="ARBA00009773"/>
    </source>
</evidence>
<keyword evidence="4 6" id="KW-1133">Transmembrane helix</keyword>
<feature type="transmembrane region" description="Helical" evidence="6">
    <location>
        <begin position="146"/>
        <end position="164"/>
    </location>
</feature>
<feature type="transmembrane region" description="Helical" evidence="6">
    <location>
        <begin position="200"/>
        <end position="220"/>
    </location>
</feature>
<dbReference type="Proteomes" id="UP000256514">
    <property type="component" value="Unassembled WGS sequence"/>
</dbReference>
<dbReference type="Pfam" id="PF01594">
    <property type="entry name" value="AI-2E_transport"/>
    <property type="match status" value="1"/>
</dbReference>
<feature type="transmembrane region" description="Helical" evidence="6">
    <location>
        <begin position="6"/>
        <end position="22"/>
    </location>
</feature>
<evidence type="ECO:0000256" key="4">
    <source>
        <dbReference type="ARBA" id="ARBA00022989"/>
    </source>
</evidence>
<comment type="similarity">
    <text evidence="2">Belongs to the autoinducer-2 exporter (AI-2E) (TC 2.A.86) family.</text>
</comment>
<reference evidence="7 8" key="1">
    <citation type="submission" date="2018-04" db="EMBL/GenBank/DDBJ databases">
        <title>Novel Campyloabacter and Helicobacter Species and Strains.</title>
        <authorList>
            <person name="Mannion A.J."/>
            <person name="Shen Z."/>
            <person name="Fox J.G."/>
        </authorList>
    </citation>
    <scope>NUCLEOTIDE SEQUENCE [LARGE SCALE GENOMIC DNA]</scope>
    <source>
        <strain evidence="7 8">MIT 12-6600</strain>
    </source>
</reference>
<feature type="transmembrane region" description="Helical" evidence="6">
    <location>
        <begin position="316"/>
        <end position="336"/>
    </location>
</feature>
<dbReference type="PANTHER" id="PTHR21716:SF4">
    <property type="entry name" value="TRANSMEMBRANE PROTEIN 245"/>
    <property type="match status" value="1"/>
</dbReference>
<dbReference type="InterPro" id="IPR002549">
    <property type="entry name" value="AI-2E-like"/>
</dbReference>
<feature type="transmembrane region" description="Helical" evidence="6">
    <location>
        <begin position="56"/>
        <end position="76"/>
    </location>
</feature>
<feature type="transmembrane region" description="Helical" evidence="6">
    <location>
        <begin position="29"/>
        <end position="50"/>
    </location>
</feature>
<feature type="transmembrane region" description="Helical" evidence="6">
    <location>
        <begin position="227"/>
        <end position="247"/>
    </location>
</feature>
<dbReference type="OrthoDB" id="5348369at2"/>
<organism evidence="7 8">
    <name type="scientific">Helicobacter equorum</name>
    <dbReference type="NCBI Taxonomy" id="361872"/>
    <lineage>
        <taxon>Bacteria</taxon>
        <taxon>Pseudomonadati</taxon>
        <taxon>Campylobacterota</taxon>
        <taxon>Epsilonproteobacteria</taxon>
        <taxon>Campylobacterales</taxon>
        <taxon>Helicobacteraceae</taxon>
        <taxon>Helicobacter</taxon>
    </lineage>
</organism>
<evidence type="ECO:0000313" key="7">
    <source>
        <dbReference type="EMBL" id="RDU67332.1"/>
    </source>
</evidence>
<dbReference type="GO" id="GO:0016020">
    <property type="term" value="C:membrane"/>
    <property type="evidence" value="ECO:0007669"/>
    <property type="project" value="UniProtKB-SubCell"/>
</dbReference>